<keyword evidence="3" id="KW-0238">DNA-binding</keyword>
<dbReference type="Pfam" id="PF00126">
    <property type="entry name" value="HTH_1"/>
    <property type="match status" value="1"/>
</dbReference>
<dbReference type="FunFam" id="1.10.10.10:FF:000001">
    <property type="entry name" value="LysR family transcriptional regulator"/>
    <property type="match status" value="1"/>
</dbReference>
<evidence type="ECO:0000313" key="7">
    <source>
        <dbReference type="Proteomes" id="UP000323454"/>
    </source>
</evidence>
<dbReference type="InterPro" id="IPR005119">
    <property type="entry name" value="LysR_subst-bd"/>
</dbReference>
<keyword evidence="2" id="KW-0805">Transcription regulation</keyword>
<accession>A0A5B2X300</accession>
<feature type="domain" description="HTH lysR-type" evidence="5">
    <location>
        <begin position="1"/>
        <end position="58"/>
    </location>
</feature>
<protein>
    <submittedName>
        <fullName evidence="6">LysR family transcriptional regulator</fullName>
    </submittedName>
</protein>
<dbReference type="Pfam" id="PF03466">
    <property type="entry name" value="LysR_substrate"/>
    <property type="match status" value="1"/>
</dbReference>
<evidence type="ECO:0000259" key="5">
    <source>
        <dbReference type="PROSITE" id="PS50931"/>
    </source>
</evidence>
<dbReference type="CDD" id="cd08414">
    <property type="entry name" value="PBP2_LTTR_aromatics_like"/>
    <property type="match status" value="1"/>
</dbReference>
<dbReference type="Gene3D" id="1.10.10.10">
    <property type="entry name" value="Winged helix-like DNA-binding domain superfamily/Winged helix DNA-binding domain"/>
    <property type="match status" value="1"/>
</dbReference>
<evidence type="ECO:0000256" key="3">
    <source>
        <dbReference type="ARBA" id="ARBA00023125"/>
    </source>
</evidence>
<dbReference type="InterPro" id="IPR000847">
    <property type="entry name" value="LysR_HTH_N"/>
</dbReference>
<name>A0A5B2X300_9PSEU</name>
<dbReference type="AlphaFoldDB" id="A0A5B2X300"/>
<proteinExistence type="inferred from homology"/>
<organism evidence="6 7">
    <name type="scientific">Solihabitans fulvus</name>
    <dbReference type="NCBI Taxonomy" id="1892852"/>
    <lineage>
        <taxon>Bacteria</taxon>
        <taxon>Bacillati</taxon>
        <taxon>Actinomycetota</taxon>
        <taxon>Actinomycetes</taxon>
        <taxon>Pseudonocardiales</taxon>
        <taxon>Pseudonocardiaceae</taxon>
        <taxon>Solihabitans</taxon>
    </lineage>
</organism>
<comment type="similarity">
    <text evidence="1">Belongs to the LysR transcriptional regulatory family.</text>
</comment>
<dbReference type="PANTHER" id="PTHR30346:SF0">
    <property type="entry name" value="HCA OPERON TRANSCRIPTIONAL ACTIVATOR HCAR"/>
    <property type="match status" value="1"/>
</dbReference>
<dbReference type="SUPFAM" id="SSF46785">
    <property type="entry name" value="Winged helix' DNA-binding domain"/>
    <property type="match status" value="1"/>
</dbReference>
<dbReference type="OrthoDB" id="4140098at2"/>
<dbReference type="GO" id="GO:0003700">
    <property type="term" value="F:DNA-binding transcription factor activity"/>
    <property type="evidence" value="ECO:0007669"/>
    <property type="project" value="InterPro"/>
</dbReference>
<keyword evidence="7" id="KW-1185">Reference proteome</keyword>
<dbReference type="GO" id="GO:0032993">
    <property type="term" value="C:protein-DNA complex"/>
    <property type="evidence" value="ECO:0007669"/>
    <property type="project" value="TreeGrafter"/>
</dbReference>
<reference evidence="6 7" key="2">
    <citation type="submission" date="2019-09" db="EMBL/GenBank/DDBJ databases">
        <authorList>
            <person name="Jin C."/>
        </authorList>
    </citation>
    <scope>NUCLEOTIDE SEQUENCE [LARGE SCALE GENOMIC DNA]</scope>
    <source>
        <strain evidence="6 7">AN110305</strain>
    </source>
</reference>
<dbReference type="PANTHER" id="PTHR30346">
    <property type="entry name" value="TRANSCRIPTIONAL DUAL REGULATOR HCAR-RELATED"/>
    <property type="match status" value="1"/>
</dbReference>
<gene>
    <name evidence="6" type="ORF">F0L68_24950</name>
</gene>
<sequence length="290" mass="31548">MELRLLRYFVALAEEQHFGRAAARLHMTQPPLSRAIKQLETDLGVVLLRRSATGAELTPAGTVLYAEARTLLEQAEQSRARVTAAAGTATLTIGTLADSAGEAGTRLAATFRRHHPGVSILIREADFTDPTTGLRNGLVDVALTRAPFDDTGISMRVLRSDAIGVVLRADDPLAGRHTLCLADLADRPWLQLPDGTDPIWRAYWNRAPHSGEQRAGPVVRTINECMQAVLWNGTVGIAPRTHDLPEGLAWTPLTDLPPSPLVVAWATEQESPLVRSFVHIAVHTYESART</sequence>
<evidence type="ECO:0000256" key="1">
    <source>
        <dbReference type="ARBA" id="ARBA00009437"/>
    </source>
</evidence>
<keyword evidence="4" id="KW-0804">Transcription</keyword>
<dbReference type="EMBL" id="VUOB01000045">
    <property type="protein sequence ID" value="KAA2257550.1"/>
    <property type="molecule type" value="Genomic_DNA"/>
</dbReference>
<dbReference type="GO" id="GO:0003677">
    <property type="term" value="F:DNA binding"/>
    <property type="evidence" value="ECO:0007669"/>
    <property type="project" value="UniProtKB-KW"/>
</dbReference>
<reference evidence="6 7" key="1">
    <citation type="submission" date="2019-09" db="EMBL/GenBank/DDBJ databases">
        <title>Goodfellowia gen. nov., a new genus of the Pseudonocardineae related to Actinoalloteichus, containing Goodfellowia coeruleoviolacea gen. nov., comb. nov. gen. nov., comb. nov.</title>
        <authorList>
            <person name="Labeda D."/>
        </authorList>
    </citation>
    <scope>NUCLEOTIDE SEQUENCE [LARGE SCALE GENOMIC DNA]</scope>
    <source>
        <strain evidence="6 7">AN110305</strain>
    </source>
</reference>
<evidence type="ECO:0000313" key="6">
    <source>
        <dbReference type="EMBL" id="KAA2257550.1"/>
    </source>
</evidence>
<dbReference type="Gene3D" id="3.40.190.10">
    <property type="entry name" value="Periplasmic binding protein-like II"/>
    <property type="match status" value="2"/>
</dbReference>
<dbReference type="InterPro" id="IPR036390">
    <property type="entry name" value="WH_DNA-bd_sf"/>
</dbReference>
<evidence type="ECO:0000256" key="2">
    <source>
        <dbReference type="ARBA" id="ARBA00023015"/>
    </source>
</evidence>
<dbReference type="InterPro" id="IPR036388">
    <property type="entry name" value="WH-like_DNA-bd_sf"/>
</dbReference>
<dbReference type="PROSITE" id="PS50931">
    <property type="entry name" value="HTH_LYSR"/>
    <property type="match status" value="1"/>
</dbReference>
<dbReference type="SUPFAM" id="SSF53850">
    <property type="entry name" value="Periplasmic binding protein-like II"/>
    <property type="match status" value="1"/>
</dbReference>
<dbReference type="Proteomes" id="UP000323454">
    <property type="component" value="Unassembled WGS sequence"/>
</dbReference>
<evidence type="ECO:0000256" key="4">
    <source>
        <dbReference type="ARBA" id="ARBA00023163"/>
    </source>
</evidence>
<comment type="caution">
    <text evidence="6">The sequence shown here is derived from an EMBL/GenBank/DDBJ whole genome shotgun (WGS) entry which is preliminary data.</text>
</comment>
<dbReference type="PRINTS" id="PR00039">
    <property type="entry name" value="HTHLYSR"/>
</dbReference>
<dbReference type="RefSeq" id="WP_149852229.1">
    <property type="nucleotide sequence ID" value="NZ_VUOB01000045.1"/>
</dbReference>